<reference evidence="2 3" key="1">
    <citation type="submission" date="2016-11" db="EMBL/GenBank/DDBJ databases">
        <authorList>
            <person name="Jaros S."/>
            <person name="Januszkiewicz K."/>
            <person name="Wedrychowicz H."/>
        </authorList>
    </citation>
    <scope>NUCLEOTIDE SEQUENCE [LARGE SCALE GENOMIC DNA]</scope>
    <source>
        <strain evidence="2 3">CGMCC 1.12213</strain>
    </source>
</reference>
<protein>
    <submittedName>
        <fullName evidence="2">D-alanyl-D-alanine carboxypeptidase</fullName>
    </submittedName>
</protein>
<dbReference type="STRING" id="1178825.SAMN05216261_0285"/>
<keyword evidence="3" id="KW-1185">Reference proteome</keyword>
<evidence type="ECO:0000313" key="3">
    <source>
        <dbReference type="Proteomes" id="UP000184396"/>
    </source>
</evidence>
<name>A0A1M6A891_9FLAO</name>
<dbReference type="RefSeq" id="WP_019386365.1">
    <property type="nucleotide sequence ID" value="NZ_ALIH01000001.1"/>
</dbReference>
<dbReference type="InterPro" id="IPR052179">
    <property type="entry name" value="DD-CPase-like"/>
</dbReference>
<organism evidence="2 3">
    <name type="scientific">Algibacter luteus</name>
    <dbReference type="NCBI Taxonomy" id="1178825"/>
    <lineage>
        <taxon>Bacteria</taxon>
        <taxon>Pseudomonadati</taxon>
        <taxon>Bacteroidota</taxon>
        <taxon>Flavobacteriia</taxon>
        <taxon>Flavobacteriales</taxon>
        <taxon>Flavobacteriaceae</taxon>
        <taxon>Algibacter</taxon>
    </lineage>
</organism>
<accession>A0A1M6A891</accession>
<dbReference type="PANTHER" id="PTHR34385:SF1">
    <property type="entry name" value="PEPTIDOGLYCAN L-ALANYL-D-GLUTAMATE ENDOPEPTIDASE CWLK"/>
    <property type="match status" value="1"/>
</dbReference>
<keyword evidence="2" id="KW-0121">Carboxypeptidase</keyword>
<dbReference type="SUPFAM" id="SSF55166">
    <property type="entry name" value="Hedgehog/DD-peptidase"/>
    <property type="match status" value="1"/>
</dbReference>
<dbReference type="InterPro" id="IPR009045">
    <property type="entry name" value="Zn_M74/Hedgehog-like"/>
</dbReference>
<dbReference type="CDD" id="cd14847">
    <property type="entry name" value="DD-carboxypeptidase_like"/>
    <property type="match status" value="1"/>
</dbReference>
<keyword evidence="2" id="KW-0645">Protease</keyword>
<evidence type="ECO:0000313" key="2">
    <source>
        <dbReference type="EMBL" id="SHI32754.1"/>
    </source>
</evidence>
<dbReference type="PANTHER" id="PTHR34385">
    <property type="entry name" value="D-ALANYL-D-ALANINE CARBOXYPEPTIDASE"/>
    <property type="match status" value="1"/>
</dbReference>
<dbReference type="GO" id="GO:0004180">
    <property type="term" value="F:carboxypeptidase activity"/>
    <property type="evidence" value="ECO:0007669"/>
    <property type="project" value="UniProtKB-KW"/>
</dbReference>
<dbReference type="Proteomes" id="UP000184396">
    <property type="component" value="Unassembled WGS sequence"/>
</dbReference>
<gene>
    <name evidence="2" type="ORF">SAMN05216261_0285</name>
</gene>
<dbReference type="GO" id="GO:0006508">
    <property type="term" value="P:proteolysis"/>
    <property type="evidence" value="ECO:0007669"/>
    <property type="project" value="InterPro"/>
</dbReference>
<dbReference type="AlphaFoldDB" id="A0A1M6A891"/>
<feature type="domain" description="D-alanyl-D-alanine carboxypeptidase-like core" evidence="1">
    <location>
        <begin position="76"/>
        <end position="209"/>
    </location>
</feature>
<dbReference type="InterPro" id="IPR003709">
    <property type="entry name" value="VanY-like_core_dom"/>
</dbReference>
<dbReference type="EMBL" id="FQYK01000001">
    <property type="protein sequence ID" value="SHI32754.1"/>
    <property type="molecule type" value="Genomic_DNA"/>
</dbReference>
<dbReference type="OrthoDB" id="9792074at2"/>
<proteinExistence type="predicted"/>
<keyword evidence="2" id="KW-0378">Hydrolase</keyword>
<evidence type="ECO:0000259" key="1">
    <source>
        <dbReference type="Pfam" id="PF02557"/>
    </source>
</evidence>
<dbReference type="Pfam" id="PF02557">
    <property type="entry name" value="VanY"/>
    <property type="match status" value="1"/>
</dbReference>
<dbReference type="Gene3D" id="3.30.1380.10">
    <property type="match status" value="1"/>
</dbReference>
<sequence>MTFKLFPIVLLIALWSCVQDKKLEHKMSSIESESNLIETDTIKSIEITKDFVLGKFDYKNHELFIKTNATHTSKPIYLNVEVYEAFVNMYNHAEKDGIQLKIVSGTRNFAEQKAIWERKWEKYQNLNPISRAKKILEYSSMPSTSRHHWGTDIDLNSLNNSYFESGKGKKEYKWLVENANNYGFYQIYTEKSSGRTGYNLERWHWSYMPLSSKYLAFYNNQVNYSDISGFDGSELAEALNIIPNYVNGISEDAKQLKYPKE</sequence>
<dbReference type="eggNOG" id="COG1876">
    <property type="taxonomic scope" value="Bacteria"/>
</dbReference>